<feature type="domain" description="Cadherin" evidence="14">
    <location>
        <begin position="2164"/>
        <end position="2287"/>
    </location>
</feature>
<feature type="disulfide bond" evidence="9">
    <location>
        <begin position="5240"/>
        <end position="5249"/>
    </location>
</feature>
<dbReference type="GO" id="GO:0007156">
    <property type="term" value="P:homophilic cell adhesion via plasma membrane adhesion molecules"/>
    <property type="evidence" value="ECO:0007669"/>
    <property type="project" value="InterPro"/>
</dbReference>
<dbReference type="InterPro" id="IPR015919">
    <property type="entry name" value="Cadherin-like_sf"/>
</dbReference>
<dbReference type="SUPFAM" id="SSF49313">
    <property type="entry name" value="Cadherin-like"/>
    <property type="match status" value="26"/>
</dbReference>
<dbReference type="Pfam" id="PF00008">
    <property type="entry name" value="EGF"/>
    <property type="match status" value="2"/>
</dbReference>
<dbReference type="PROSITE" id="PS01186">
    <property type="entry name" value="EGF_2"/>
    <property type="match status" value="2"/>
</dbReference>
<feature type="domain" description="Cadherin" evidence="14">
    <location>
        <begin position="2641"/>
        <end position="2774"/>
    </location>
</feature>
<feature type="domain" description="Cadherin" evidence="14">
    <location>
        <begin position="1135"/>
        <end position="1244"/>
    </location>
</feature>
<evidence type="ECO:0000256" key="10">
    <source>
        <dbReference type="SAM" id="MobiDB-lite"/>
    </source>
</evidence>
<evidence type="ECO:0000313" key="16">
    <source>
        <dbReference type="WBParaSite" id="SMRG1_75360.1"/>
    </source>
</evidence>
<feature type="domain" description="Cadherin" evidence="14">
    <location>
        <begin position="983"/>
        <end position="1108"/>
    </location>
</feature>
<feature type="domain" description="Cadherin" evidence="14">
    <location>
        <begin position="3318"/>
        <end position="3380"/>
    </location>
</feature>
<dbReference type="PROSITE" id="PS00022">
    <property type="entry name" value="EGF_1"/>
    <property type="match status" value="5"/>
</dbReference>
<keyword evidence="4 8" id="KW-0106">Calcium</keyword>
<evidence type="ECO:0000256" key="8">
    <source>
        <dbReference type="PROSITE-ProRule" id="PRU00043"/>
    </source>
</evidence>
<feature type="transmembrane region" description="Helical" evidence="11">
    <location>
        <begin position="5269"/>
        <end position="5294"/>
    </location>
</feature>
<evidence type="ECO:0000256" key="7">
    <source>
        <dbReference type="ARBA" id="ARBA00023157"/>
    </source>
</evidence>
<feature type="domain" description="EGF-like" evidence="13">
    <location>
        <begin position="5215"/>
        <end position="5250"/>
    </location>
</feature>
<feature type="disulfide bond" evidence="9">
    <location>
        <begin position="5020"/>
        <end position="5029"/>
    </location>
</feature>
<feature type="disulfide bond" evidence="9">
    <location>
        <begin position="4696"/>
        <end position="4705"/>
    </location>
</feature>
<feature type="disulfide bond" evidence="9">
    <location>
        <begin position="5219"/>
        <end position="5229"/>
    </location>
</feature>
<proteinExistence type="predicted"/>
<dbReference type="CDD" id="cd11304">
    <property type="entry name" value="Cadherin_repeat"/>
    <property type="match status" value="25"/>
</dbReference>
<evidence type="ECO:0000259" key="13">
    <source>
        <dbReference type="PROSITE" id="PS50026"/>
    </source>
</evidence>
<feature type="domain" description="Cadherin" evidence="14">
    <location>
        <begin position="1904"/>
        <end position="2030"/>
    </location>
</feature>
<evidence type="ECO:0000256" key="9">
    <source>
        <dbReference type="PROSITE-ProRule" id="PRU00076"/>
    </source>
</evidence>
<dbReference type="CDD" id="cd00110">
    <property type="entry name" value="LamG"/>
    <property type="match status" value="1"/>
</dbReference>
<feature type="domain" description="Cadherin" evidence="14">
    <location>
        <begin position="3567"/>
        <end position="3661"/>
    </location>
</feature>
<dbReference type="PANTHER" id="PTHR24026">
    <property type="entry name" value="FAT ATYPICAL CADHERIN-RELATED"/>
    <property type="match status" value="1"/>
</dbReference>
<dbReference type="InterPro" id="IPR013320">
    <property type="entry name" value="ConA-like_dom_sf"/>
</dbReference>
<evidence type="ECO:0000256" key="3">
    <source>
        <dbReference type="ARBA" id="ARBA00022737"/>
    </source>
</evidence>
<reference evidence="16" key="1">
    <citation type="submission" date="2023-11" db="UniProtKB">
        <authorList>
            <consortium name="WormBaseParasite"/>
        </authorList>
    </citation>
    <scope>IDENTIFICATION</scope>
</reference>
<dbReference type="InterPro" id="IPR002126">
    <property type="entry name" value="Cadherin-like_dom"/>
</dbReference>
<sequence length="6130" mass="679185">MWMKFRWNKCYLLRNCIFNYFVLVLMLQFRCQMSSGVATFSSKYSDENSVPFAFTSPLYETMLINDGSLHRYIIPTRHHMGVPEPFSGNPSGDVVYNIMDFDAHSSFRASCKKLGKFFFLHLYASSDSPAIKKKPNYRFKVEAVFTSHNHSSVTPIRLSNTTEIVVNVIAIHENCPIFTRNFHHFDVPENISVQQSIGKLSASSSGSSVSAQNLFYMDPFELDIPFRVDLYSGDIFPTRPLNSQYAKIGYPEFIHGKSEIENFGFPNYTFNVSVVSRGGSDRVRCNMVIATRVEISITKFRHSDLSIKVEHLEEITMPGAAGVVYARVHVVGSPSSVGSTIGLRISEPDMREKFELVSTSKKNEWLIQAKYDIHSISLNSWMMITLEAYEVPKVVTKWDENMNVFTGRLSRLNVNIPLVFKSKYKLSLPSEIKIRLSEAAIVNSTIEVIRPSAIFNMTNASFVFTDLRSQNRKSESKEKIRLTKSGSLVVVQPLDLENDISVQKSPQAPVNNVITIPFTVVDGNNLLLSSASESRIIVEVFDINDLDPVVQNNGSVYEVPENVSLNSHVLSVIGYDPDVSHTDLSYVLYDADILPFTLIGPRNDKLVVSKPLDAETMPTEFIVRVLVSDSGIPLPRSVLAVYIIRILDINEHPPVFVEDSCEISLPVTDEGSIFSKAVPSSPSLNIGRYFAEDLDRDGQSSVTIHIAASSFPRPCFKIEEQTGDLNVVCSYLGSPGTQIILNLLASDGMKVSKESCTLSLNLVRFQEIAGTNFTRRCKSSHVYDKLQALKIQKKRYEFLLSQNTVYELQLNRHRPQFPTDLPTRINIPENLPIGTVILRFAASDEDGPDYSMAGQIIYGLEALRSVSSETEAATYVTDVDIKQAFILLPNSGLYREFVNNTTFCCGVSLVVAASLDREVISSYSLILRACDLGQPQLCTFSPLHIFLDDLDDNAPEFFNPSVQQSSNMVHISTNPSLPTSNQDRASGIINVPEDAQPDTILGQVRAVDRDVTSEVRYHLLNFQDVFKIHSRTGKIRLKTKLDRETQAVYELLVSAVGYPRGNHQQSQFKIPYFDFIQVSQAVDYDVRRSANTRISIIVTDVNDNPPVFYSPGLPQEHQYLYNNSSGITGLNVWLGTDGYVVYVPEDIPEGAYITTLLATDRDEGMNALIRYSLFGKQDSSANCFHTDQMTGVVRLAAGCDLHGSSRSHVLTAWAMDHGASQLYANISFIVHVLSVKLNIFPPRFMAHPALFSGWIRENQPSGSFVFSKRDLASKLQLKAIDAEGSNVIFVIVGGSGFGLFGVNDDGFIFNTREIDAESMQEDGGFWLVIYGLGSQHPSTSSSFGSETVESYMVSSEFSGPLYAIAELFIEVVDENDHFPVSLIPQYRHHLLENSPANIVVAHIVASDSDKNKNNLTYVITAGDPQGHFMIGLKTGVLTTTERSLDREAVLKDTGRVELNLVVSVSDAQSNPRSTEVSVKVELVDVNDNSPRFVHIAPSEFSKYIMGAEIPFYFFQYYATNASNSVICVGRVFALDLDAGLNGTVVYERESLTGFQLITDGGFNVITNSGLICTKNGLPPVGEYRIQVYAKDQGTPSLRSNKDQSALVSIRILKPPTADLSERLVEGTHSIKYTSIPPNTYSIDANCIIGQKLFSFSVYDSYDPSGMGLIFELLTSNHSYHHPFAVGYSTPTSLFVYLAEHLEYHLSPVHNLLLIVSNGLEMITTKIEITVKPTIRSSPKFLLHSITSESVGNINITNLSQPEENSSLTDNYHQHIIIHVNITESTLIGSLVCRLYVEESGIDFMNKIHYSIISVEHSQTWDLFTLNENTGELLVRGLLDYEMIQHHYILAAVRYSGVSLYSSHATIYVHILDANEHAPQFLGLYTPSNLITNNINVLDSDAMSRLGSFTFYVSGDSPVGSSIGCVTAFDPDSSDNGQIVYNIVKGDTSDFFAIEPKTGCITLVKHLLPSHSYSNTGELVPGLKSKLFVRTHYLVVSASDNGTPVSKSNYTQVKIHIVPGPGGIDAPAPRFASDDVLYLTVYENVPPNTVLAPLIRQLTADSAIPGFIAFRLVMAEPMNLLYEHRTNSNVPINLFGVIVDTGLLVTLVQLDRETHGDFHRLVVEVVGTGGIRSMFYDRLIIQIRILDVNDNPPKVIGPSRMTGWITENSPAGTMIVGHCLEDHLVACDPNYISPLTVKVIDYDVGMNAKIVYNFVGSQVEDQNRQPFIVDNSTGVLRLADHASLDRESIRHYNLMIEISDSGTPSLTADRLIRIFVEVTDVNDSPPIFTDSFYLRSTLFLPTYPTESVLQLTAEDPDLNDSVHYYLVGGDGAEHFTLDENDGILRVASNSTLSLTNVSYSPFSLNDQVFFLHVEAWDNHKPIAHVSRSNVTIFVRCSTSVQESQTLVIDPIDGLYVEVEEHFAGPDLLKLGQLSVRNSPIGRIYRFITLDPHPGIFVHPLTGGVFATGKQNSTELDRESTANFTMNILVRDAENRIGTAVIHVHLLDINDYQPEFIGLPYYVTFCVGSSTSFNALNEQLTDRSIEADPTCKSLNNFKVTAIDKDKGINGTVVYSLTNIRPRAEPPLLSINSTSGHIYLLRSLPSDWTGRQIEAVVAAIDGGGLSSTAIVNIHLVAENGPQFSAILYSAAVMESVPIGETVTSIEAVGINSDASLIYRIVSAKSMKQILMSSNDLFHDFTEKDPLTLEDCPFGLEFNTVYHNNNATCIVRVSNRLDYEVSSHYLLLIEVIDTQTGFAARVNLIINVTDVNDVSPIFALNEYSTSISENVPIGYRILTLKAYDPDSDLGGLIKYSLESHNPLTDSSLLSYFKCDPETGDIFVAKQLDFESVREYFLWAVASDQSLNSLVTRVPLHIHILDYNDNPPYFDSFLPLKIGNPLSINQDNIDNIQSKCVYHVALNERSPIGTIISQLSATDPDINDSLLYHIISIHQNETFYFHLDEYSGILRWIPLVNIFGKPISSNKQLNTNELITTLNHINPLEFHSGISIDQIKIKVEVADGLHSSTCDVIVHLDPSNWDPPRFDLPKYEWWEISELTTVGSIVNRIQPAKDMDRGKYGQIVYNITGGDKHEWFSIDPSDGTVRLTRSLDREMKNQYSLLIQATDGGGLMDFMKLDISVKDINDNRPIFVQDKYELTLLPFMYNPSEEEVFPVTLPLQLKAYDFDIEENAQLVYRIFSSPSNELFQSRRFSIDSTTGLLLLNERLSPSIADGRKEQLLVEACDSPVYSDSVVLCSNPVQIHIHISNQSSIVLPEIVCTSQRLLEDDFMFERQVGVCEVKPANWSSRSWHLTGISPLPLQHDQSIFRIDSETGQIFSIKPLNYEVQSIYELNIEFHALEYNPIIIMRTKLTIELIDVNDCTPYFDSPLYHINLPEDYPVNVKFLRTLAIDDDADNDQGGHYAGNKQDIITYSLWPISTLTSGHFSLRGNFQDQSDNLEKLILFNPELQTLRKLFKIDGKGWISLRSFLDFESNREHIFQVMATDAAGHWNTSRVHIFVHDVNDNPPYWPLSPIRNDSLEFILPVDLRKRQILSDEIEILENWWPSKEEEIIYQLSIMDPDQDVQSEVKFTLVNEHLPALSSQNSHGNSFFYIQPSGALHLRKPLDRELSSVHVLRFQASDGQFVTQDLFILRVIVKDANDNIPICIQPDRVISVPENLKLGTILTTLNATDSDADAHNSMITYSSKFQNSNFFSVDTHKGTVTLNTSLDFELSQEHELIIDAVDPEGFSCSFNLKVVVLDINDNQPIFDAIEINAIPEDAPLGSLVGKINARDLDSVDTNRLVYSLVGAHDSSFSIESHTGLLRVSRPLDREVKSVHTLTVIVTDGSHQHSSAGEQSTSFTSSATFTIKLLDVNDSPPQFVNTSAHRIKISELAPIGERLTRLKAISQDEGDNAVIHYRLLTKQPEFGLNETTGDLWLQKPLDYEQTSAYFLTIEARDRGQPPLSSTAVLTVHVDDANDNQPQFLGRQRIPENIGLNNLDDLAFVDSNFYEYYYSFSVVENSRNGTVVGKLNAIDPDSGDNGRVSFHLSGNIDFSTLFKTYQQDSGNIEFLTVAEAKTRFSLDSESGRLILIFQPDREAVSGYWLMVQVEDHGKPIPLSSLTLVYVEILDINDCAPTFEKSNYEFYVEVDRSGNISACSEKQNSYENNCQSTTGSSGNVLIGRLKLTDSDAHPNSGPFTCHLANSGIIQTVLHDPLSSSRSSATSLITSTTGSSSSTSLFSVRSTEMRIHTSNSNKNDHFNNQTDFSRGECLLYAIDKLPVGSQSLVIRANDNGLTALHTTTTVTVRIIRMSNLPPEIVNTNSTLIYYRSLHDWNENYFHESSSKQDISEQISDKTICRITVKDRTAHDRLFFELLKDNTSMSNLFSVDQYDGTIRPAMKISSTSRSNLYDTSTSSRKPILNQFHNSLIHLDSGNYPLRVRVTNGTLTSEATMHIKVVAITEEMLDSSLVIRISNLLPNLFYMENYNTVLQNHLSNLLLESSSSYFSPSSSTILSPKNNSSQDENVYILSVQETDFPNRLNSLSSSSNVYHQKNAFMDSHRNKRSIDRAVDILIAVYDPKEREFIKPFKIAQAINGIADSLSVEFGGEIEAVHDVCTPQFCPRGRCHTKVTIDPNGLMNRIEVHRVNQVSPRFVLSPVCQCPIHFTGLLCNTPTDACALANCPASRLCIPHGLNDYSCICPPPRTGPNCESLLIYGDGRDDCHSESCFNQRENGPLQFTGGTFIHWEFVNPNPFFMELKFSFRTRQTNGPLVFIRWSSLRTFQIRLTNGGHLVISATGLSNGLPITDWLVSNVSIADGHWHRVRFVLTVLNSNKATHVDALFHDALIEDSKMKSNSWNSNSDWWVELTVNGINPQSASINWSPGDSYQQGILVGADLVHGFRPLSEPYKLTTINTAPKSNSFPNSTNSSPIIFRSGIVGCFRDFTINNIKPPYQINLAPKHSESFRGFSSNPSVLIVRTHKLEYGCQPIMTISGSCASGPCLHGGTCVTGSKQSSSSSSYICDCPSLFHGRHCERTNDACLLAPCYNGGSCQALITSSISKTPAHSGLAAYRCICPAGLSGLHCEIVHPEIISQTSLLSKPLEKSGSTIQSGITCHTAQLILQQDMLNKIQPGTSPNFRYAFSIPSSNVNQDSRELVCLHNGSCLDSSSGPQCICPSGWQGARCEYDVDECQVVKSIYSSDLHQSAPYIKWLENRASSKGGLCSPYSSGRGVCFNTPGSYKCNCSVGFSGQHCQSKNLIPLIPDTTVLGLNQFHIYITVGLLAFLFLAALATIVLLACRARGMIGGTLEGNRRSVKSVSSYWPNGGNQQTKPTSRLSDSRLNHLNHSAGGSLSGIPFVAASPAHLNHASHIGTHPRYHMISTSHRRPSLASTTFGYPVAMDESATALLNSNSGQMPFSSESVKLGGNCNAGATLADYADRDDSVSACNSGLVLYPTGVKDQMPVMMMLSPIPGAHGSVGPGNRASVIARYSPASSVIFYGPGVPSGSATPTNQIHSPQPGFCVDSSGSGYISQRGCFTGSQVAVYPSGHPAFLPHPQSHQQLIQMVNMRPNSVVGSDRLSLGSGSDRFSAHSSQVLVQPNSTGPMPYPNCPQSQALTPQLYYHQPSTPQNQTWTPHLSNTGHSQPGLLIINQNHDDSNLEDACMTLKPQNTDTVKAVDVNKLQSSMKSQSTCDNQTPEPTSNNNRKELNQRPVPASIQHTTSAFVLQGRQYSGRQQNNHAFNLLHALYPCCPQSYPISNACFNQNSNHIFGIANRTACTGYAFNNFHPFGIHQAIPVIQNTPILPFMFSRQSINLDSMPAYPPIPENASTIERDVLNSESLFHLPNSCPVLNDDSSQLESMRWPSTQNSTLLIRDSLGGYHQSSFSVIPNSKRPTLIGASSRGFHHRPTLDKRIIGVASRRTRQPREIMKFSTIELPPPTSRPQSAHLLGLHVTSKSGNGYITNHKSEAHSNSGVRNTIIVETNGCVNGSRVVGDPSPSPTHLPNNFAKVGSINTISTSEHVNNSQNNKTNKDGGAAQDQIPNNLDWFGNGSGYHPLLPSNICNSLELNGNYKESQIKINETSATTVTSEISKKSLTNGQTTITIPTTTKQQLSSNVVNNLIQDTKHMAHIDDV</sequence>
<feature type="region of interest" description="Disordered" evidence="10">
    <location>
        <begin position="6016"/>
        <end position="6035"/>
    </location>
</feature>
<feature type="compositionally biased region" description="Polar residues" evidence="10">
    <location>
        <begin position="6016"/>
        <end position="6025"/>
    </location>
</feature>
<feature type="domain" description="Cadherin" evidence="14">
    <location>
        <begin position="819"/>
        <end position="957"/>
    </location>
</feature>
<evidence type="ECO:0000256" key="11">
    <source>
        <dbReference type="SAM" id="Phobius"/>
    </source>
</evidence>
<evidence type="ECO:0000259" key="14">
    <source>
        <dbReference type="PROSITE" id="PS50268"/>
    </source>
</evidence>
<feature type="domain" description="Cadherin" evidence="14">
    <location>
        <begin position="2557"/>
        <end position="2640"/>
    </location>
</feature>
<dbReference type="SMART" id="SM00179">
    <property type="entry name" value="EGF_CA"/>
    <property type="match status" value="4"/>
</dbReference>
<feature type="domain" description="Cadherin" evidence="14">
    <location>
        <begin position="3381"/>
        <end position="3524"/>
    </location>
</feature>
<accession>A0AA85ABA4</accession>
<dbReference type="Gene3D" id="2.10.25.10">
    <property type="entry name" value="Laminin"/>
    <property type="match status" value="5"/>
</dbReference>
<dbReference type="PRINTS" id="PR00205">
    <property type="entry name" value="CADHERIN"/>
</dbReference>
<feature type="domain" description="Cadherin" evidence="14">
    <location>
        <begin position="3050"/>
        <end position="3146"/>
    </location>
</feature>
<dbReference type="Gene3D" id="2.60.120.200">
    <property type="match status" value="1"/>
</dbReference>
<feature type="domain" description="Cadherin" evidence="14">
    <location>
        <begin position="1247"/>
        <end position="1386"/>
    </location>
</feature>
<keyword evidence="3" id="KW-0677">Repeat</keyword>
<feature type="domain" description="Cadherin" evidence="14">
    <location>
        <begin position="3772"/>
        <end position="3876"/>
    </location>
</feature>
<feature type="domain" description="EGF-like" evidence="13">
    <location>
        <begin position="4669"/>
        <end position="4706"/>
    </location>
</feature>
<dbReference type="CDD" id="cd00053">
    <property type="entry name" value="EGF"/>
    <property type="match status" value="1"/>
</dbReference>
<keyword evidence="5 11" id="KW-1133">Transmembrane helix</keyword>
<dbReference type="WBParaSite" id="SMRG1_75360.1">
    <property type="protein sequence ID" value="SMRG1_75360.1"/>
    <property type="gene ID" value="SMRG1_75360"/>
</dbReference>
<feature type="domain" description="Cadherin" evidence="14">
    <location>
        <begin position="4006"/>
        <end position="4134"/>
    </location>
</feature>
<dbReference type="PANTHER" id="PTHR24026:SF133">
    <property type="entry name" value="CADHERIN-RELATED FAMILY MEMBER 2"/>
    <property type="match status" value="1"/>
</dbReference>
<feature type="domain" description="Cadherin" evidence="14">
    <location>
        <begin position="2032"/>
        <end position="2154"/>
    </location>
</feature>
<keyword evidence="2 11" id="KW-0812">Transmembrane</keyword>
<feature type="domain" description="Cadherin" evidence="14">
    <location>
        <begin position="558"/>
        <end position="656"/>
    </location>
</feature>
<comment type="subcellular location">
    <subcellularLocation>
        <location evidence="1">Membrane</location>
    </subcellularLocation>
</comment>
<evidence type="ECO:0000259" key="12">
    <source>
        <dbReference type="PROSITE" id="PS50025"/>
    </source>
</evidence>
<feature type="compositionally biased region" description="Polar residues" evidence="10">
    <location>
        <begin position="5680"/>
        <end position="5699"/>
    </location>
</feature>
<feature type="compositionally biased region" description="Polar residues" evidence="10">
    <location>
        <begin position="5315"/>
        <end position="5332"/>
    </location>
</feature>
<dbReference type="InterPro" id="IPR000742">
    <property type="entry name" value="EGF"/>
</dbReference>
<feature type="region of interest" description="Disordered" evidence="10">
    <location>
        <begin position="5680"/>
        <end position="5705"/>
    </location>
</feature>
<dbReference type="Proteomes" id="UP000050790">
    <property type="component" value="Unassembled WGS sequence"/>
</dbReference>
<keyword evidence="6 11" id="KW-0472">Membrane</keyword>
<evidence type="ECO:0000256" key="6">
    <source>
        <dbReference type="ARBA" id="ARBA00023136"/>
    </source>
</evidence>
<feature type="domain" description="EGF-like" evidence="13">
    <location>
        <begin position="5032"/>
        <end position="5081"/>
    </location>
</feature>
<dbReference type="InterPro" id="IPR001881">
    <property type="entry name" value="EGF-like_Ca-bd_dom"/>
</dbReference>
<dbReference type="GO" id="GO:0005509">
    <property type="term" value="F:calcium ion binding"/>
    <property type="evidence" value="ECO:0007669"/>
    <property type="project" value="UniProtKB-UniRule"/>
</dbReference>
<evidence type="ECO:0000256" key="5">
    <source>
        <dbReference type="ARBA" id="ARBA00022989"/>
    </source>
</evidence>
<dbReference type="SMART" id="SM00112">
    <property type="entry name" value="CA"/>
    <property type="match status" value="25"/>
</dbReference>
<dbReference type="InterPro" id="IPR000152">
    <property type="entry name" value="EGF-type_Asp/Asn_hydroxyl_site"/>
</dbReference>
<feature type="domain" description="Cadherin" evidence="14">
    <location>
        <begin position="2909"/>
        <end position="3041"/>
    </location>
</feature>
<keyword evidence="7 9" id="KW-1015">Disulfide bond</keyword>
<evidence type="ECO:0000313" key="15">
    <source>
        <dbReference type="Proteomes" id="UP000050790"/>
    </source>
</evidence>
<feature type="domain" description="Laminin G" evidence="12">
    <location>
        <begin position="4729"/>
        <end position="4982"/>
    </location>
</feature>
<comment type="caution">
    <text evidence="9">Lacks conserved residue(s) required for the propagation of feature annotation.</text>
</comment>
<feature type="domain" description="Cadherin" evidence="14">
    <location>
        <begin position="428"/>
        <end position="550"/>
    </location>
</feature>
<dbReference type="PROSITE" id="PS00010">
    <property type="entry name" value="ASX_HYDROXYL"/>
    <property type="match status" value="1"/>
</dbReference>
<feature type="domain" description="Cadherin" evidence="14">
    <location>
        <begin position="3662"/>
        <end position="3764"/>
    </location>
</feature>
<feature type="domain" description="EGF-like" evidence="13">
    <location>
        <begin position="5146"/>
        <end position="5181"/>
    </location>
</feature>
<dbReference type="InterPro" id="IPR020894">
    <property type="entry name" value="Cadherin_CS"/>
</dbReference>
<feature type="region of interest" description="Disordered" evidence="10">
    <location>
        <begin position="5315"/>
        <end position="5338"/>
    </location>
</feature>
<protein>
    <submittedName>
        <fullName evidence="16">Uncharacterized protein</fullName>
    </submittedName>
</protein>
<feature type="domain" description="Cadherin" evidence="14">
    <location>
        <begin position="2775"/>
        <end position="2885"/>
    </location>
</feature>
<dbReference type="Gene3D" id="2.60.40.60">
    <property type="entry name" value="Cadherins"/>
    <property type="match status" value="26"/>
</dbReference>
<organism evidence="15 16">
    <name type="scientific">Schistosoma margrebowiei</name>
    <dbReference type="NCBI Taxonomy" id="48269"/>
    <lineage>
        <taxon>Eukaryota</taxon>
        <taxon>Metazoa</taxon>
        <taxon>Spiralia</taxon>
        <taxon>Lophotrochozoa</taxon>
        <taxon>Platyhelminthes</taxon>
        <taxon>Trematoda</taxon>
        <taxon>Digenea</taxon>
        <taxon>Strigeidida</taxon>
        <taxon>Schistosomatoidea</taxon>
        <taxon>Schistosomatidae</taxon>
        <taxon>Schistosoma</taxon>
    </lineage>
</organism>
<evidence type="ECO:0000256" key="1">
    <source>
        <dbReference type="ARBA" id="ARBA00004370"/>
    </source>
</evidence>
<dbReference type="PROSITE" id="PS00232">
    <property type="entry name" value="CADHERIN_1"/>
    <property type="match status" value="8"/>
</dbReference>
<feature type="disulfide bond" evidence="9">
    <location>
        <begin position="5071"/>
        <end position="5080"/>
    </location>
</feature>
<dbReference type="GO" id="GO:0005886">
    <property type="term" value="C:plasma membrane"/>
    <property type="evidence" value="ECO:0007669"/>
    <property type="project" value="UniProtKB-SubCell"/>
</dbReference>
<dbReference type="InterPro" id="IPR001791">
    <property type="entry name" value="Laminin_G"/>
</dbReference>
<feature type="domain" description="Cadherin" evidence="14">
    <location>
        <begin position="1773"/>
        <end position="1880"/>
    </location>
</feature>
<feature type="domain" description="Cadherin" evidence="14">
    <location>
        <begin position="1382"/>
        <end position="1492"/>
    </location>
</feature>
<feature type="transmembrane region" description="Helical" evidence="11">
    <location>
        <begin position="12"/>
        <end position="29"/>
    </location>
</feature>
<dbReference type="CDD" id="cd00054">
    <property type="entry name" value="EGF_CA"/>
    <property type="match status" value="4"/>
</dbReference>
<feature type="domain" description="Cadherin" evidence="14">
    <location>
        <begin position="2474"/>
        <end position="2514"/>
    </location>
</feature>
<evidence type="ECO:0000256" key="2">
    <source>
        <dbReference type="ARBA" id="ARBA00022692"/>
    </source>
</evidence>
<dbReference type="SUPFAM" id="SSF57196">
    <property type="entry name" value="EGF/Laminin"/>
    <property type="match status" value="4"/>
</dbReference>
<dbReference type="SMART" id="SM00181">
    <property type="entry name" value="EGF"/>
    <property type="match status" value="6"/>
</dbReference>
<dbReference type="SUPFAM" id="SSF49899">
    <property type="entry name" value="Concanavalin A-like lectins/glucanases"/>
    <property type="match status" value="1"/>
</dbReference>
<dbReference type="FunFam" id="2.60.40.60:FF:000020">
    <property type="entry name" value="Dachsous cadherin-related 1b"/>
    <property type="match status" value="3"/>
</dbReference>
<dbReference type="Pfam" id="PF00028">
    <property type="entry name" value="Cadherin"/>
    <property type="match status" value="11"/>
</dbReference>
<feature type="domain" description="EGF-like" evidence="13">
    <location>
        <begin position="4988"/>
        <end position="5030"/>
    </location>
</feature>
<keyword evidence="9" id="KW-0245">EGF-like domain</keyword>
<name>A0AA85ABA4_9TREM</name>
<dbReference type="PROSITE" id="PS50268">
    <property type="entry name" value="CADHERIN_2"/>
    <property type="match status" value="25"/>
</dbReference>
<dbReference type="PROSITE" id="PS50026">
    <property type="entry name" value="EGF_3"/>
    <property type="match status" value="5"/>
</dbReference>
<feature type="disulfide bond" evidence="9">
    <location>
        <begin position="5171"/>
        <end position="5180"/>
    </location>
</feature>
<dbReference type="SMART" id="SM00282">
    <property type="entry name" value="LamG"/>
    <property type="match status" value="1"/>
</dbReference>
<evidence type="ECO:0000256" key="4">
    <source>
        <dbReference type="ARBA" id="ARBA00022837"/>
    </source>
</evidence>
<feature type="domain" description="Cadherin" evidence="14">
    <location>
        <begin position="3154"/>
        <end position="3272"/>
    </location>
</feature>
<feature type="domain" description="Cadherin" evidence="14">
    <location>
        <begin position="3878"/>
        <end position="3980"/>
    </location>
</feature>
<dbReference type="PROSITE" id="PS50025">
    <property type="entry name" value="LAM_G_DOMAIN"/>
    <property type="match status" value="1"/>
</dbReference>